<reference evidence="10 11" key="1">
    <citation type="submission" date="2017-07" db="EMBL/GenBank/DDBJ databases">
        <authorList>
            <person name="Talla V."/>
            <person name="Backstrom N."/>
        </authorList>
    </citation>
    <scope>NUCLEOTIDE SEQUENCE [LARGE SCALE GENOMIC DNA]</scope>
</reference>
<dbReference type="Gene3D" id="2.120.10.80">
    <property type="entry name" value="Kelch-type beta propeller"/>
    <property type="match status" value="2"/>
</dbReference>
<dbReference type="PANTHER" id="PTHR24412:SF441">
    <property type="entry name" value="KELCH-LIKE PROTEIN 28"/>
    <property type="match status" value="1"/>
</dbReference>
<dbReference type="EMBL" id="FZQP02000593">
    <property type="protein sequence ID" value="VVC89654.1"/>
    <property type="molecule type" value="Genomic_DNA"/>
</dbReference>
<feature type="region of interest" description="Disordered" evidence="8">
    <location>
        <begin position="1"/>
        <end position="39"/>
    </location>
</feature>
<feature type="compositionally biased region" description="Acidic residues" evidence="8">
    <location>
        <begin position="25"/>
        <end position="39"/>
    </location>
</feature>
<dbReference type="Gene3D" id="3.30.710.10">
    <property type="entry name" value="Potassium Channel Kv1.1, Chain A"/>
    <property type="match status" value="1"/>
</dbReference>
<dbReference type="Proteomes" id="UP000324832">
    <property type="component" value="Unassembled WGS sequence"/>
</dbReference>
<dbReference type="Pfam" id="PF00651">
    <property type="entry name" value="BTB"/>
    <property type="match status" value="1"/>
</dbReference>
<dbReference type="SMART" id="SM00225">
    <property type="entry name" value="BTB"/>
    <property type="match status" value="1"/>
</dbReference>
<dbReference type="GO" id="GO:0016567">
    <property type="term" value="P:protein ubiquitination"/>
    <property type="evidence" value="ECO:0007669"/>
    <property type="project" value="UniProtKB-UniPathway"/>
</dbReference>
<dbReference type="Pfam" id="PF01344">
    <property type="entry name" value="Kelch_1"/>
    <property type="match status" value="2"/>
</dbReference>
<keyword evidence="3" id="KW-0880">Kelch repeat</keyword>
<dbReference type="InterPro" id="IPR006652">
    <property type="entry name" value="Kelch_1"/>
</dbReference>
<dbReference type="SUPFAM" id="SSF117281">
    <property type="entry name" value="Kelch motif"/>
    <property type="match status" value="2"/>
</dbReference>
<dbReference type="InterPro" id="IPR015915">
    <property type="entry name" value="Kelch-typ_b-propeller"/>
</dbReference>
<evidence type="ECO:0000256" key="7">
    <source>
        <dbReference type="ARBA" id="ARBA00043912"/>
    </source>
</evidence>
<dbReference type="UniPathway" id="UPA00143"/>
<proteinExistence type="predicted"/>
<dbReference type="GO" id="GO:0003779">
    <property type="term" value="F:actin binding"/>
    <property type="evidence" value="ECO:0007669"/>
    <property type="project" value="UniProtKB-KW"/>
</dbReference>
<keyword evidence="6" id="KW-0009">Actin-binding</keyword>
<feature type="domain" description="BTB" evidence="9">
    <location>
        <begin position="63"/>
        <end position="128"/>
    </location>
</feature>
<dbReference type="InterPro" id="IPR000210">
    <property type="entry name" value="BTB/POZ_dom"/>
</dbReference>
<name>A0A5E4PWV1_9NEOP</name>
<keyword evidence="5" id="KW-0833">Ubl conjugation pathway</keyword>
<accession>A0A5E4PWV1</accession>
<evidence type="ECO:0000256" key="8">
    <source>
        <dbReference type="SAM" id="MobiDB-lite"/>
    </source>
</evidence>
<sequence length="674" mass="70729">MKHTEDYRNGDVGSGASTASRSDDSEGEEASALEQELSLEEGPEAAARVLLALNALRRARQHYDVVLEAGGRELPAHRAVLAAAAHALLALLPAPAEAPALLRLPDLDPDALAALVDYMYTGTLRVPDVAAARRLYCAAARLRVEPARAHLADRLLRRFSPQDCLQLRALPDLSAAHRAQLDAYIAHNVSPETPAALADAALAWVKSRLAIYYDVEELCSRVHLLYVDAGGALRDCGELPAADGDAPELEEYRREARERERAGRRRTAAESSGGGDEWAVVACRAGGGATRAVVALRGRLAAARVASLKLCGVCTIATLYKQISLSFEGYCKGNSLFLNPDKCHEGGARLASMSVGRCAVGCAVVGGRLVVCGGYDRARALRAVEAFRPQTNAWRPLPDMRRARARLCAARLRGRLYVLGGSDGYTELDSSGEGGGKWASAAPLPVARQYAAAAADETSGTLLVVGGAAGGRSLRRVHRYCAERGEWSEAPPLAQGRSQGAAAVWGRAAWVLGGCDEWRCLASTERLPLDDAGAAWAAGPPLPTARRSVGAAVWRGALVAAGGSAGSASLRQVDLLGGAGGAAAWRSGPPLRRPRAAPALAELGGVLYAAGGYSGKEFLACVERLTDPGGAWTQLVHDVLPAVLPAEYPSADETKQKKVETEDGAAASPQTTTC</sequence>
<dbReference type="SUPFAM" id="SSF54695">
    <property type="entry name" value="POZ domain"/>
    <property type="match status" value="1"/>
</dbReference>
<keyword evidence="11" id="KW-1185">Reference proteome</keyword>
<gene>
    <name evidence="10" type="ORF">LSINAPIS_LOCUS2722</name>
</gene>
<evidence type="ECO:0000256" key="3">
    <source>
        <dbReference type="ARBA" id="ARBA00022441"/>
    </source>
</evidence>
<evidence type="ECO:0000259" key="9">
    <source>
        <dbReference type="PROSITE" id="PS50097"/>
    </source>
</evidence>
<evidence type="ECO:0000256" key="4">
    <source>
        <dbReference type="ARBA" id="ARBA00022737"/>
    </source>
</evidence>
<feature type="region of interest" description="Disordered" evidence="8">
    <location>
        <begin position="651"/>
        <end position="674"/>
    </location>
</feature>
<keyword evidence="4" id="KW-0677">Repeat</keyword>
<dbReference type="InterPro" id="IPR017096">
    <property type="entry name" value="BTB-kelch_protein"/>
</dbReference>
<evidence type="ECO:0000256" key="1">
    <source>
        <dbReference type="ARBA" id="ARBA00004906"/>
    </source>
</evidence>
<dbReference type="PANTHER" id="PTHR24412">
    <property type="entry name" value="KELCH PROTEIN"/>
    <property type="match status" value="1"/>
</dbReference>
<feature type="compositionally biased region" description="Basic and acidic residues" evidence="8">
    <location>
        <begin position="250"/>
        <end position="261"/>
    </location>
</feature>
<dbReference type="SMART" id="SM00612">
    <property type="entry name" value="Kelch"/>
    <property type="match status" value="5"/>
</dbReference>
<evidence type="ECO:0000256" key="6">
    <source>
        <dbReference type="ARBA" id="ARBA00023203"/>
    </source>
</evidence>
<feature type="compositionally biased region" description="Basic and acidic residues" evidence="8">
    <location>
        <begin position="652"/>
        <end position="661"/>
    </location>
</feature>
<dbReference type="AlphaFoldDB" id="A0A5E4PWV1"/>
<evidence type="ECO:0000313" key="11">
    <source>
        <dbReference type="Proteomes" id="UP000324832"/>
    </source>
</evidence>
<dbReference type="PIRSF" id="PIRSF037037">
    <property type="entry name" value="Kelch-like_protein_gigaxonin"/>
    <property type="match status" value="1"/>
</dbReference>
<comment type="function">
    <text evidence="7">Probable substrate-specific adapter of an E3 ubiquitin-protein ligase complex which mediates the ubiquitination and subsequent proteasomal degradation of target proteins. May have a role in synapse differentiation and growth.</text>
</comment>
<evidence type="ECO:0000313" key="10">
    <source>
        <dbReference type="EMBL" id="VVC89654.1"/>
    </source>
</evidence>
<feature type="region of interest" description="Disordered" evidence="8">
    <location>
        <begin position="247"/>
        <end position="272"/>
    </location>
</feature>
<dbReference type="InterPro" id="IPR011333">
    <property type="entry name" value="SKP1/BTB/POZ_sf"/>
</dbReference>
<organism evidence="10 11">
    <name type="scientific">Leptidea sinapis</name>
    <dbReference type="NCBI Taxonomy" id="189913"/>
    <lineage>
        <taxon>Eukaryota</taxon>
        <taxon>Metazoa</taxon>
        <taxon>Ecdysozoa</taxon>
        <taxon>Arthropoda</taxon>
        <taxon>Hexapoda</taxon>
        <taxon>Insecta</taxon>
        <taxon>Pterygota</taxon>
        <taxon>Neoptera</taxon>
        <taxon>Endopterygota</taxon>
        <taxon>Lepidoptera</taxon>
        <taxon>Glossata</taxon>
        <taxon>Ditrysia</taxon>
        <taxon>Papilionoidea</taxon>
        <taxon>Pieridae</taxon>
        <taxon>Dismorphiinae</taxon>
        <taxon>Leptidea</taxon>
    </lineage>
</organism>
<protein>
    <recommendedName>
        <fullName evidence="2">Kelch-like protein diablo</fullName>
    </recommendedName>
</protein>
<comment type="pathway">
    <text evidence="1">Protein modification; protein ubiquitination.</text>
</comment>
<evidence type="ECO:0000256" key="5">
    <source>
        <dbReference type="ARBA" id="ARBA00022786"/>
    </source>
</evidence>
<dbReference type="PROSITE" id="PS50097">
    <property type="entry name" value="BTB"/>
    <property type="match status" value="1"/>
</dbReference>
<evidence type="ECO:0000256" key="2">
    <source>
        <dbReference type="ARBA" id="ARBA00013699"/>
    </source>
</evidence>